<dbReference type="PROSITE" id="PS50045">
    <property type="entry name" value="SIGMA54_INTERACT_4"/>
    <property type="match status" value="1"/>
</dbReference>
<keyword evidence="21" id="KW-1185">Reference proteome</keyword>
<dbReference type="Pfam" id="PF02954">
    <property type="entry name" value="HTH_8"/>
    <property type="match status" value="1"/>
</dbReference>
<keyword evidence="13" id="KW-0535">Nitrogen fixation</keyword>
<dbReference type="InterPro" id="IPR058031">
    <property type="entry name" value="AAA_lid_NorR"/>
</dbReference>
<dbReference type="PROSITE" id="PS00676">
    <property type="entry name" value="SIGMA54_INTERACT_2"/>
    <property type="match status" value="1"/>
</dbReference>
<feature type="domain" description="Sigma-54 factor interaction" evidence="18">
    <location>
        <begin position="148"/>
        <end position="367"/>
    </location>
</feature>
<dbReference type="InterPro" id="IPR011006">
    <property type="entry name" value="CheY-like_superfamily"/>
</dbReference>
<evidence type="ECO:0000256" key="2">
    <source>
        <dbReference type="ARBA" id="ARBA00019059"/>
    </source>
</evidence>
<dbReference type="SUPFAM" id="SSF52540">
    <property type="entry name" value="P-loop containing nucleoside triphosphate hydrolases"/>
    <property type="match status" value="1"/>
</dbReference>
<dbReference type="Pfam" id="PF25601">
    <property type="entry name" value="AAA_lid_14"/>
    <property type="match status" value="1"/>
</dbReference>
<dbReference type="Gene3D" id="3.40.50.300">
    <property type="entry name" value="P-loop containing nucleotide triphosphate hydrolases"/>
    <property type="match status" value="1"/>
</dbReference>
<dbReference type="PROSITE" id="PS00688">
    <property type="entry name" value="SIGMA54_INTERACT_3"/>
    <property type="match status" value="1"/>
</dbReference>
<evidence type="ECO:0000256" key="6">
    <source>
        <dbReference type="ARBA" id="ARBA00022741"/>
    </source>
</evidence>
<dbReference type="PANTHER" id="PTHR32071">
    <property type="entry name" value="TRANSCRIPTIONAL REGULATORY PROTEIN"/>
    <property type="match status" value="1"/>
</dbReference>
<evidence type="ECO:0000256" key="11">
    <source>
        <dbReference type="ARBA" id="ARBA00023159"/>
    </source>
</evidence>
<dbReference type="PROSITE" id="PS50110">
    <property type="entry name" value="RESPONSE_REGULATORY"/>
    <property type="match status" value="1"/>
</dbReference>
<dbReference type="SMART" id="SM00448">
    <property type="entry name" value="REC"/>
    <property type="match status" value="1"/>
</dbReference>
<evidence type="ECO:0000256" key="13">
    <source>
        <dbReference type="ARBA" id="ARBA00023231"/>
    </source>
</evidence>
<keyword evidence="7" id="KW-0067">ATP-binding</keyword>
<evidence type="ECO:0000313" key="21">
    <source>
        <dbReference type="Proteomes" id="UP000622580"/>
    </source>
</evidence>
<keyword evidence="3" id="KW-0963">Cytoplasm</keyword>
<dbReference type="GO" id="GO:0006355">
    <property type="term" value="P:regulation of DNA-templated transcription"/>
    <property type="evidence" value="ECO:0007669"/>
    <property type="project" value="InterPro"/>
</dbReference>
<dbReference type="SUPFAM" id="SSF46689">
    <property type="entry name" value="Homeodomain-like"/>
    <property type="match status" value="1"/>
</dbReference>
<dbReference type="GO" id="GO:0000160">
    <property type="term" value="P:phosphorelay signal transduction system"/>
    <property type="evidence" value="ECO:0007669"/>
    <property type="project" value="UniProtKB-KW"/>
</dbReference>
<gene>
    <name evidence="20" type="ORF">JKL49_11085</name>
</gene>
<keyword evidence="8" id="KW-0902">Two-component regulatory system</keyword>
<dbReference type="RefSeq" id="WP_215340510.1">
    <property type="nucleotide sequence ID" value="NZ_JAGSGD010000001.1"/>
</dbReference>
<dbReference type="GO" id="GO:0005737">
    <property type="term" value="C:cytoplasm"/>
    <property type="evidence" value="ECO:0007669"/>
    <property type="project" value="UniProtKB-SubCell"/>
</dbReference>
<reference evidence="20" key="1">
    <citation type="submission" date="2021-04" db="EMBL/GenBank/DDBJ databases">
        <title>Draft genome assembly of strain Phenylobacterium sp. 20VBR1 using MiniION and Illumina platforms.</title>
        <authorList>
            <person name="Thomas F.A."/>
            <person name="Krishnan K.P."/>
            <person name="Sinha R.K."/>
        </authorList>
    </citation>
    <scope>NUCLEOTIDE SEQUENCE</scope>
    <source>
        <strain evidence="20">20VBR1</strain>
    </source>
</reference>
<evidence type="ECO:0000256" key="5">
    <source>
        <dbReference type="ARBA" id="ARBA00022553"/>
    </source>
</evidence>
<dbReference type="FunFam" id="3.40.50.300:FF:000006">
    <property type="entry name" value="DNA-binding transcriptional regulator NtrC"/>
    <property type="match status" value="1"/>
</dbReference>
<protein>
    <recommendedName>
        <fullName evidence="2">DNA-binding transcriptional regulator NtrC</fullName>
    </recommendedName>
    <alternativeName>
        <fullName evidence="14">Nitrogen regulation protein NR(I)</fullName>
    </alternativeName>
    <alternativeName>
        <fullName evidence="15">Nitrogen regulator I</fullName>
    </alternativeName>
</protein>
<keyword evidence="12" id="KW-0804">Transcription</keyword>
<evidence type="ECO:0000256" key="3">
    <source>
        <dbReference type="ARBA" id="ARBA00022490"/>
    </source>
</evidence>
<dbReference type="GO" id="GO:0043565">
    <property type="term" value="F:sequence-specific DNA binding"/>
    <property type="evidence" value="ECO:0007669"/>
    <property type="project" value="InterPro"/>
</dbReference>
<evidence type="ECO:0000256" key="7">
    <source>
        <dbReference type="ARBA" id="ARBA00022840"/>
    </source>
</evidence>
<dbReference type="CDD" id="cd00009">
    <property type="entry name" value="AAA"/>
    <property type="match status" value="1"/>
</dbReference>
<evidence type="ECO:0000256" key="10">
    <source>
        <dbReference type="ARBA" id="ARBA00023125"/>
    </source>
</evidence>
<dbReference type="InterPro" id="IPR025943">
    <property type="entry name" value="Sigma_54_int_dom_ATP-bd_2"/>
</dbReference>
<evidence type="ECO:0000259" key="18">
    <source>
        <dbReference type="PROSITE" id="PS50045"/>
    </source>
</evidence>
<dbReference type="Pfam" id="PF00158">
    <property type="entry name" value="Sigma54_activat"/>
    <property type="match status" value="1"/>
</dbReference>
<name>A0A941D333_9CAUL</name>
<dbReference type="Pfam" id="PF00072">
    <property type="entry name" value="Response_reg"/>
    <property type="match status" value="1"/>
</dbReference>
<dbReference type="InterPro" id="IPR001789">
    <property type="entry name" value="Sig_transdc_resp-reg_receiver"/>
</dbReference>
<keyword evidence="10" id="KW-0238">DNA-binding</keyword>
<dbReference type="Gene3D" id="1.10.10.60">
    <property type="entry name" value="Homeodomain-like"/>
    <property type="match status" value="1"/>
</dbReference>
<proteinExistence type="predicted"/>
<evidence type="ECO:0000256" key="12">
    <source>
        <dbReference type="ARBA" id="ARBA00023163"/>
    </source>
</evidence>
<dbReference type="InterPro" id="IPR002197">
    <property type="entry name" value="HTH_Fis"/>
</dbReference>
<comment type="subcellular location">
    <subcellularLocation>
        <location evidence="1">Cytoplasm</location>
    </subcellularLocation>
</comment>
<keyword evidence="5 17" id="KW-0597">Phosphoprotein</keyword>
<dbReference type="InterPro" id="IPR025944">
    <property type="entry name" value="Sigma_54_int_dom_CS"/>
</dbReference>
<keyword evidence="4" id="KW-0678">Repressor</keyword>
<keyword evidence="6" id="KW-0547">Nucleotide-binding</keyword>
<evidence type="ECO:0000259" key="19">
    <source>
        <dbReference type="PROSITE" id="PS50110"/>
    </source>
</evidence>
<dbReference type="InterPro" id="IPR009057">
    <property type="entry name" value="Homeodomain-like_sf"/>
</dbReference>
<dbReference type="EMBL" id="JAGSGD010000001">
    <property type="protein sequence ID" value="MBR7619933.1"/>
    <property type="molecule type" value="Genomic_DNA"/>
</dbReference>
<keyword evidence="11" id="KW-0010">Activator</keyword>
<organism evidence="20 21">
    <name type="scientific">Phenylobacterium glaciei</name>
    <dbReference type="NCBI Taxonomy" id="2803784"/>
    <lineage>
        <taxon>Bacteria</taxon>
        <taxon>Pseudomonadati</taxon>
        <taxon>Pseudomonadota</taxon>
        <taxon>Alphaproteobacteria</taxon>
        <taxon>Caulobacterales</taxon>
        <taxon>Caulobacteraceae</taxon>
        <taxon>Phenylobacterium</taxon>
    </lineage>
</organism>
<dbReference type="InterPro" id="IPR025662">
    <property type="entry name" value="Sigma_54_int_dom_ATP-bd_1"/>
</dbReference>
<evidence type="ECO:0000256" key="15">
    <source>
        <dbReference type="ARBA" id="ARBA00031910"/>
    </source>
</evidence>
<dbReference type="InterPro" id="IPR002078">
    <property type="entry name" value="Sigma_54_int"/>
</dbReference>
<evidence type="ECO:0000256" key="8">
    <source>
        <dbReference type="ARBA" id="ARBA00023012"/>
    </source>
</evidence>
<dbReference type="PROSITE" id="PS00675">
    <property type="entry name" value="SIGMA54_INTERACT_1"/>
    <property type="match status" value="1"/>
</dbReference>
<evidence type="ECO:0000256" key="17">
    <source>
        <dbReference type="PROSITE-ProRule" id="PRU00169"/>
    </source>
</evidence>
<comment type="function">
    <text evidence="16">Member of the two-component regulatory system NtrB/NtrC, which controls expression of the nitrogen-regulated (ntr) genes in response to nitrogen limitation. Phosphorylated NtrC binds directly to DNA and stimulates the formation of open promoter-sigma54-RNA polymerase complexes.</text>
</comment>
<sequence>MNAIAANANKKILIADDDSSIRLVLSQAFTRLGYQVRATGNATTLLKWVSDGEGDLVVTDVMMPDENVFDVLPRIRKDRPKLPVIVMSAQNTLLTAVSAAEVGAFDYISKPFDLDDMTSAARRALAKPADNEASKAQARAVRDERLPLIGRSGPMQDVYRTIARLVGADLTVLILGESGTGKELVARALHEMGRRKDGKFVVINLAAVPRERVETELFGREDGDHGKLVEADGGTLFLDEIGDMPLDAQTRLLRVIDGSEPALNPKTGRRPNVRIIAATNRDLRGLIQQGLFREDLFFRLNVAPLRLPPLRDRVEDIPDLARAFLLRANREGLPSKTIDAAALERLKLHFWPGNVRELENLIRRICALYAEELISARIVERELADQQPQVQGQEGPVTLATLVERHLGGYFAEQPDGLPPAGLYDRVLEEIERPLIQLTLTATRGNQVRAAEILGLNRNTLRKKIQDLGVEMARGRR</sequence>
<dbReference type="Gene3D" id="3.40.50.2300">
    <property type="match status" value="1"/>
</dbReference>
<dbReference type="PRINTS" id="PR01590">
    <property type="entry name" value="HTHFIS"/>
</dbReference>
<evidence type="ECO:0000256" key="1">
    <source>
        <dbReference type="ARBA" id="ARBA00004496"/>
    </source>
</evidence>
<dbReference type="AlphaFoldDB" id="A0A941D333"/>
<feature type="modified residue" description="4-aspartylphosphate" evidence="17">
    <location>
        <position position="60"/>
    </location>
</feature>
<dbReference type="Proteomes" id="UP000622580">
    <property type="component" value="Unassembled WGS sequence"/>
</dbReference>
<dbReference type="SUPFAM" id="SSF52172">
    <property type="entry name" value="CheY-like"/>
    <property type="match status" value="1"/>
</dbReference>
<comment type="caution">
    <text evidence="20">The sequence shown here is derived from an EMBL/GenBank/DDBJ whole genome shotgun (WGS) entry which is preliminary data.</text>
</comment>
<evidence type="ECO:0000256" key="4">
    <source>
        <dbReference type="ARBA" id="ARBA00022491"/>
    </source>
</evidence>
<keyword evidence="9" id="KW-0805">Transcription regulation</keyword>
<dbReference type="Gene3D" id="1.10.8.60">
    <property type="match status" value="1"/>
</dbReference>
<accession>A0A941D333</accession>
<dbReference type="SMART" id="SM00382">
    <property type="entry name" value="AAA"/>
    <property type="match status" value="1"/>
</dbReference>
<dbReference type="PANTHER" id="PTHR32071:SF95">
    <property type="entry name" value="DNA-BINDING TRANSCRIPTIONAL REGULATOR NTRC"/>
    <property type="match status" value="1"/>
</dbReference>
<evidence type="ECO:0000256" key="9">
    <source>
        <dbReference type="ARBA" id="ARBA00023015"/>
    </source>
</evidence>
<evidence type="ECO:0000256" key="14">
    <source>
        <dbReference type="ARBA" id="ARBA00029881"/>
    </source>
</evidence>
<dbReference type="InterPro" id="IPR027417">
    <property type="entry name" value="P-loop_NTPase"/>
</dbReference>
<dbReference type="InterPro" id="IPR003593">
    <property type="entry name" value="AAA+_ATPase"/>
</dbReference>
<feature type="domain" description="Response regulatory" evidence="19">
    <location>
        <begin position="11"/>
        <end position="125"/>
    </location>
</feature>
<evidence type="ECO:0000256" key="16">
    <source>
        <dbReference type="ARBA" id="ARBA00043886"/>
    </source>
</evidence>
<dbReference type="GO" id="GO:0005524">
    <property type="term" value="F:ATP binding"/>
    <property type="evidence" value="ECO:0007669"/>
    <property type="project" value="UniProtKB-KW"/>
</dbReference>
<evidence type="ECO:0000313" key="20">
    <source>
        <dbReference type="EMBL" id="MBR7619933.1"/>
    </source>
</evidence>